<dbReference type="NCBIfam" id="TIGR00688">
    <property type="entry name" value="rarD"/>
    <property type="match status" value="1"/>
</dbReference>
<dbReference type="InterPro" id="IPR000620">
    <property type="entry name" value="EamA_dom"/>
</dbReference>
<reference evidence="10" key="1">
    <citation type="journal article" date="2014" name="Int. J. Syst. Evol. Microbiol.">
        <title>Complete genome sequence of Corynebacterium casei LMG S-19264T (=DSM 44701T), isolated from a smear-ripened cheese.</title>
        <authorList>
            <consortium name="US DOE Joint Genome Institute (JGI-PGF)"/>
            <person name="Walter F."/>
            <person name="Albersmeier A."/>
            <person name="Kalinowski J."/>
            <person name="Ruckert C."/>
        </authorList>
    </citation>
    <scope>NUCLEOTIDE SEQUENCE</scope>
    <source>
        <strain evidence="10">CGMCC 1.12813</strain>
    </source>
</reference>
<feature type="domain" description="EamA" evidence="9">
    <location>
        <begin position="22"/>
        <end position="158"/>
    </location>
</feature>
<keyword evidence="5 8" id="KW-0812">Transmembrane</keyword>
<keyword evidence="11" id="KW-1185">Reference proteome</keyword>
<evidence type="ECO:0000256" key="1">
    <source>
        <dbReference type="ARBA" id="ARBA00004651"/>
    </source>
</evidence>
<evidence type="ECO:0000313" key="11">
    <source>
        <dbReference type="Proteomes" id="UP000606922"/>
    </source>
</evidence>
<dbReference type="InterPro" id="IPR037185">
    <property type="entry name" value="EmrE-like"/>
</dbReference>
<feature type="transmembrane region" description="Helical" evidence="8">
    <location>
        <begin position="142"/>
        <end position="158"/>
    </location>
</feature>
<dbReference type="AlphaFoldDB" id="A0A916WMI8"/>
<evidence type="ECO:0000256" key="2">
    <source>
        <dbReference type="ARBA" id="ARBA00007362"/>
    </source>
</evidence>
<feature type="transmembrane region" description="Helical" evidence="8">
    <location>
        <begin position="164"/>
        <end position="181"/>
    </location>
</feature>
<name>A0A916WMI8_9MICO</name>
<sequence>MPPAVTVPTSTASPSDGLPMGRGLLFGIAAYALWGVLPLFFLLLRPATAFEIVAWRIVLSLIFCVLLLTVTRGWPALMVIVRDRRTTLILGGAGLLILVNWLVYVYATLSGHVVEAALGYFTNPIVTVLLGVIVLRERLRPLQWVAIGVTVVAVLILALNYGQFPFIALALAFSFGFYGLVKKQVGGRVDAVSGLTIETAWLTIPATVMLVVLGASGLLTIGTESVLQTVALLFAGVVTAVPLLFFAAAARRLPLTYLGLTQYLAPILQFLIGVFVLQEAMPAARWWGFGLVWIALIILTIDMFRSQRATQSAVSKR</sequence>
<evidence type="ECO:0000259" key="9">
    <source>
        <dbReference type="Pfam" id="PF00892"/>
    </source>
</evidence>
<evidence type="ECO:0000256" key="3">
    <source>
        <dbReference type="ARBA" id="ARBA00022448"/>
    </source>
</evidence>
<dbReference type="Proteomes" id="UP000606922">
    <property type="component" value="Unassembled WGS sequence"/>
</dbReference>
<organism evidence="10 11">
    <name type="scientific">Conyzicola nivalis</name>
    <dbReference type="NCBI Taxonomy" id="1477021"/>
    <lineage>
        <taxon>Bacteria</taxon>
        <taxon>Bacillati</taxon>
        <taxon>Actinomycetota</taxon>
        <taxon>Actinomycetes</taxon>
        <taxon>Micrococcales</taxon>
        <taxon>Microbacteriaceae</taxon>
        <taxon>Conyzicola</taxon>
    </lineage>
</organism>
<evidence type="ECO:0000256" key="8">
    <source>
        <dbReference type="SAM" id="Phobius"/>
    </source>
</evidence>
<dbReference type="Pfam" id="PF00892">
    <property type="entry name" value="EamA"/>
    <property type="match status" value="1"/>
</dbReference>
<gene>
    <name evidence="10" type="ORF">GCM10010979_28220</name>
</gene>
<dbReference type="GO" id="GO:0005886">
    <property type="term" value="C:plasma membrane"/>
    <property type="evidence" value="ECO:0007669"/>
    <property type="project" value="UniProtKB-SubCell"/>
</dbReference>
<comment type="similarity">
    <text evidence="2">Belongs to the EamA transporter family.</text>
</comment>
<comment type="subcellular location">
    <subcellularLocation>
        <location evidence="1">Cell membrane</location>
        <topology evidence="1">Multi-pass membrane protein</topology>
    </subcellularLocation>
</comment>
<evidence type="ECO:0000256" key="5">
    <source>
        <dbReference type="ARBA" id="ARBA00022692"/>
    </source>
</evidence>
<keyword evidence="6 8" id="KW-1133">Transmembrane helix</keyword>
<evidence type="ECO:0000313" key="10">
    <source>
        <dbReference type="EMBL" id="GGB12235.1"/>
    </source>
</evidence>
<keyword evidence="3" id="KW-0813">Transport</keyword>
<feature type="transmembrane region" description="Helical" evidence="8">
    <location>
        <begin position="53"/>
        <end position="74"/>
    </location>
</feature>
<dbReference type="PANTHER" id="PTHR22911">
    <property type="entry name" value="ACYL-MALONYL CONDENSING ENZYME-RELATED"/>
    <property type="match status" value="1"/>
</dbReference>
<dbReference type="PANTHER" id="PTHR22911:SF137">
    <property type="entry name" value="SOLUTE CARRIER FAMILY 35 MEMBER G2-RELATED"/>
    <property type="match status" value="1"/>
</dbReference>
<feature type="transmembrane region" description="Helical" evidence="8">
    <location>
        <begin position="201"/>
        <end position="221"/>
    </location>
</feature>
<proteinExistence type="inferred from homology"/>
<feature type="transmembrane region" description="Helical" evidence="8">
    <location>
        <begin position="113"/>
        <end position="135"/>
    </location>
</feature>
<evidence type="ECO:0000256" key="7">
    <source>
        <dbReference type="ARBA" id="ARBA00023136"/>
    </source>
</evidence>
<feature type="transmembrane region" description="Helical" evidence="8">
    <location>
        <begin position="24"/>
        <end position="47"/>
    </location>
</feature>
<feature type="transmembrane region" description="Helical" evidence="8">
    <location>
        <begin position="255"/>
        <end position="277"/>
    </location>
</feature>
<comment type="caution">
    <text evidence="10">The sequence shown here is derived from an EMBL/GenBank/DDBJ whole genome shotgun (WGS) entry which is preliminary data.</text>
</comment>
<keyword evidence="7 8" id="KW-0472">Membrane</keyword>
<protein>
    <submittedName>
        <fullName evidence="10">Protein RarD</fullName>
    </submittedName>
</protein>
<reference evidence="10" key="2">
    <citation type="submission" date="2020-09" db="EMBL/GenBank/DDBJ databases">
        <authorList>
            <person name="Sun Q."/>
            <person name="Zhou Y."/>
        </authorList>
    </citation>
    <scope>NUCLEOTIDE SEQUENCE</scope>
    <source>
        <strain evidence="10">CGMCC 1.12813</strain>
    </source>
</reference>
<accession>A0A916WMI8</accession>
<dbReference type="InterPro" id="IPR004626">
    <property type="entry name" value="RarD"/>
</dbReference>
<evidence type="ECO:0000256" key="6">
    <source>
        <dbReference type="ARBA" id="ARBA00022989"/>
    </source>
</evidence>
<keyword evidence="4" id="KW-1003">Cell membrane</keyword>
<feature type="transmembrane region" description="Helical" evidence="8">
    <location>
        <begin position="283"/>
        <end position="301"/>
    </location>
</feature>
<evidence type="ECO:0000256" key="4">
    <source>
        <dbReference type="ARBA" id="ARBA00022475"/>
    </source>
</evidence>
<dbReference type="SUPFAM" id="SSF103481">
    <property type="entry name" value="Multidrug resistance efflux transporter EmrE"/>
    <property type="match status" value="2"/>
</dbReference>
<feature type="transmembrane region" description="Helical" evidence="8">
    <location>
        <begin position="227"/>
        <end position="248"/>
    </location>
</feature>
<feature type="transmembrane region" description="Helical" evidence="8">
    <location>
        <begin position="86"/>
        <end position="107"/>
    </location>
</feature>
<dbReference type="EMBL" id="BMGB01000002">
    <property type="protein sequence ID" value="GGB12235.1"/>
    <property type="molecule type" value="Genomic_DNA"/>
</dbReference>